<organism evidence="2 3">
    <name type="scientific">Acetitomaculum ruminis DSM 5522</name>
    <dbReference type="NCBI Taxonomy" id="1120918"/>
    <lineage>
        <taxon>Bacteria</taxon>
        <taxon>Bacillati</taxon>
        <taxon>Bacillota</taxon>
        <taxon>Clostridia</taxon>
        <taxon>Lachnospirales</taxon>
        <taxon>Lachnospiraceae</taxon>
        <taxon>Acetitomaculum</taxon>
    </lineage>
</organism>
<evidence type="ECO:0000259" key="1">
    <source>
        <dbReference type="Pfam" id="PF13556"/>
    </source>
</evidence>
<protein>
    <submittedName>
        <fullName evidence="2">PucR C-terminal helix-turn-helix domain-containing protein</fullName>
    </submittedName>
</protein>
<evidence type="ECO:0000313" key="3">
    <source>
        <dbReference type="Proteomes" id="UP000198838"/>
    </source>
</evidence>
<sequence length="512" mass="58699">MSIDFYTISKLVNERELTISSNPSKILLNFVTMEPRQVLSSDYFYATKASTLKKNKHLENMSILVYENVELTAEYYQIPGLNLIVTKDVDSFNQLKDEIQTLFDEQAVINNCAGELMLLCHNNAGIDELLKIAQRFLHNPLLLVDSSYVLISSSGIYKSITDPVINYALKNKSLPENYIKSPDTSFKSQPDKMFPDSLCHEEITMDGKISHIISCPVTRGRHLLGYIKLIESSHEITFVEKNLLIIICGFASISINNNSLYSYDVNVEIEDFLTDILSLKITGNEAISGRTSILKLEEKSELYAVVVKYSLSRSATKRLYHIKNHLHKLFDITTITIYEHLLVMVVPADVFKEKSKNFSAFLTQNELIAGVSLPFNSYSKLFMYYNQALACLDFSSQFDKKEAVLYYNDWKFTHLLTSFASSCDLKDLIPESVFILKKYDETHGTNLLDTLFVYIHSSQNITDSASKMHLHYNTMKYRITQIIELTDINFENYEYVFSLMIAEKVMSLLRIN</sequence>
<dbReference type="AlphaFoldDB" id="A0A1I0W0X5"/>
<accession>A0A1I0W0X5</accession>
<dbReference type="Pfam" id="PF13556">
    <property type="entry name" value="HTH_30"/>
    <property type="match status" value="1"/>
</dbReference>
<gene>
    <name evidence="2" type="ORF">SAMN05216249_1037</name>
</gene>
<dbReference type="RefSeq" id="WP_092870383.1">
    <property type="nucleotide sequence ID" value="NZ_FOJY01000003.1"/>
</dbReference>
<proteinExistence type="predicted"/>
<name>A0A1I0W0X5_9FIRM</name>
<dbReference type="STRING" id="1120918.SAMN05216249_1037"/>
<dbReference type="EMBL" id="FOJY01000003">
    <property type="protein sequence ID" value="SFA82174.1"/>
    <property type="molecule type" value="Genomic_DNA"/>
</dbReference>
<reference evidence="2 3" key="1">
    <citation type="submission" date="2016-10" db="EMBL/GenBank/DDBJ databases">
        <authorList>
            <person name="de Groot N.N."/>
        </authorList>
    </citation>
    <scope>NUCLEOTIDE SEQUENCE [LARGE SCALE GENOMIC DNA]</scope>
    <source>
        <strain evidence="2 3">DSM 5522</strain>
    </source>
</reference>
<dbReference type="Proteomes" id="UP000198838">
    <property type="component" value="Unassembled WGS sequence"/>
</dbReference>
<dbReference type="InterPro" id="IPR051448">
    <property type="entry name" value="CdaR-like_regulators"/>
</dbReference>
<dbReference type="Gene3D" id="1.10.10.2840">
    <property type="entry name" value="PucR C-terminal helix-turn-helix domain"/>
    <property type="match status" value="1"/>
</dbReference>
<dbReference type="PANTHER" id="PTHR33744">
    <property type="entry name" value="CARBOHYDRATE DIACID REGULATOR"/>
    <property type="match status" value="1"/>
</dbReference>
<evidence type="ECO:0000313" key="2">
    <source>
        <dbReference type="EMBL" id="SFA82174.1"/>
    </source>
</evidence>
<dbReference type="InterPro" id="IPR042070">
    <property type="entry name" value="PucR_C-HTH_sf"/>
</dbReference>
<feature type="domain" description="PucR C-terminal helix-turn-helix" evidence="1">
    <location>
        <begin position="447"/>
        <end position="502"/>
    </location>
</feature>
<dbReference type="InterPro" id="IPR025736">
    <property type="entry name" value="PucR_C-HTH_dom"/>
</dbReference>
<keyword evidence="3" id="KW-1185">Reference proteome</keyword>
<dbReference type="OrthoDB" id="143422at2"/>